<keyword evidence="3" id="KW-0812">Transmembrane</keyword>
<keyword evidence="4" id="KW-1185">Reference proteome</keyword>
<reference evidence="5" key="1">
    <citation type="submission" date="2025-08" db="UniProtKB">
        <authorList>
            <consortium name="RefSeq"/>
        </authorList>
    </citation>
    <scope>IDENTIFICATION</scope>
    <source>
        <tissue evidence="5">Gonad</tissue>
    </source>
</reference>
<evidence type="ECO:0000313" key="4">
    <source>
        <dbReference type="Proteomes" id="UP000515135"/>
    </source>
</evidence>
<evidence type="ECO:0000256" key="1">
    <source>
        <dbReference type="SAM" id="Coils"/>
    </source>
</evidence>
<keyword evidence="3" id="KW-0472">Membrane</keyword>
<keyword evidence="3" id="KW-1133">Transmembrane helix</keyword>
<feature type="compositionally biased region" description="Polar residues" evidence="2">
    <location>
        <begin position="129"/>
        <end position="158"/>
    </location>
</feature>
<dbReference type="Proteomes" id="UP000515135">
    <property type="component" value="Unplaced"/>
</dbReference>
<organism evidence="4 5">
    <name type="scientific">Branchiostoma belcheri</name>
    <name type="common">Amphioxus</name>
    <dbReference type="NCBI Taxonomy" id="7741"/>
    <lineage>
        <taxon>Eukaryota</taxon>
        <taxon>Metazoa</taxon>
        <taxon>Chordata</taxon>
        <taxon>Cephalochordata</taxon>
        <taxon>Leptocardii</taxon>
        <taxon>Amphioxiformes</taxon>
        <taxon>Branchiostomatidae</taxon>
        <taxon>Branchiostoma</taxon>
    </lineage>
</organism>
<feature type="region of interest" description="Disordered" evidence="2">
    <location>
        <begin position="1"/>
        <end position="23"/>
    </location>
</feature>
<dbReference type="GeneID" id="109478995"/>
<evidence type="ECO:0000256" key="3">
    <source>
        <dbReference type="SAM" id="Phobius"/>
    </source>
</evidence>
<proteinExistence type="predicted"/>
<name>A0A6P5A3R9_BRABE</name>
<keyword evidence="1" id="KW-0175">Coiled coil</keyword>
<accession>A0A6P5A3R9</accession>
<dbReference type="RefSeq" id="XP_019636396.1">
    <property type="nucleotide sequence ID" value="XM_019780837.1"/>
</dbReference>
<gene>
    <name evidence="5" type="primary">LOC109478995</name>
</gene>
<feature type="coiled-coil region" evidence="1">
    <location>
        <begin position="59"/>
        <end position="111"/>
    </location>
</feature>
<protein>
    <submittedName>
        <fullName evidence="5">Uncharacterized protein LOC109478995</fullName>
    </submittedName>
</protein>
<feature type="region of interest" description="Disordered" evidence="2">
    <location>
        <begin position="118"/>
        <end position="160"/>
    </location>
</feature>
<dbReference type="KEGG" id="bbel:109478995"/>
<dbReference type="AlphaFoldDB" id="A0A6P5A3R9"/>
<feature type="transmembrane region" description="Helical" evidence="3">
    <location>
        <begin position="31"/>
        <end position="55"/>
    </location>
</feature>
<evidence type="ECO:0000313" key="5">
    <source>
        <dbReference type="RefSeq" id="XP_019636396.1"/>
    </source>
</evidence>
<evidence type="ECO:0000256" key="2">
    <source>
        <dbReference type="SAM" id="MobiDB-lite"/>
    </source>
</evidence>
<sequence length="194" mass="20923">MSSDKLTYGRLVPERGTRGRRERTGGLPGSWVALLLGAGAVVASAAVVAVILQNIGHEMGDLRARVERGQEDIAKLQARAESAERDLKEAQARAERDQSKLLQEIMSLRERVVVLETQTLDGSLPPSHAEQQTPDTGPVSNPEGDSSDINTGVQSRNDTLGGHLYRHKREAPNANWVRLPAITCGGVEAHSFCG</sequence>
<feature type="compositionally biased region" description="Basic and acidic residues" evidence="2">
    <location>
        <begin position="12"/>
        <end position="23"/>
    </location>
</feature>